<gene>
    <name evidence="3" type="ORF">MOTC310_17100</name>
</gene>
<dbReference type="EMBL" id="MLCA01000008">
    <property type="protein sequence ID" value="MEE7492096.1"/>
    <property type="molecule type" value="Genomic_DNA"/>
</dbReference>
<organism evidence="3 4">
    <name type="scientific">Methylobacterium oryzae</name>
    <dbReference type="NCBI Taxonomy" id="334852"/>
    <lineage>
        <taxon>Bacteria</taxon>
        <taxon>Pseudomonadati</taxon>
        <taxon>Pseudomonadota</taxon>
        <taxon>Alphaproteobacteria</taxon>
        <taxon>Hyphomicrobiales</taxon>
        <taxon>Methylobacteriaceae</taxon>
        <taxon>Methylobacterium</taxon>
    </lineage>
</organism>
<evidence type="ECO:0000313" key="4">
    <source>
        <dbReference type="Proteomes" id="UP001355206"/>
    </source>
</evidence>
<name>A0ABU7TQX3_9HYPH</name>
<keyword evidence="2" id="KW-0732">Signal</keyword>
<comment type="caution">
    <text evidence="3">The sequence shown here is derived from an EMBL/GenBank/DDBJ whole genome shotgun (WGS) entry which is preliminary data.</text>
</comment>
<evidence type="ECO:0000313" key="3">
    <source>
        <dbReference type="EMBL" id="MEE7492096.1"/>
    </source>
</evidence>
<sequence length="145" mass="15092">MLLAVLALALAIAPAAPCTMGRHATMTDRVLADISGAVPQARHAHTRLVYDGSDDTGHAGIHAGSQDVPAATASDDGCPGHRHRSKRPACPSPCCTLGCQAALPVAVWLGTPTDYRPSDRVLIVQEDGAVDAHPLRIERPPRLGA</sequence>
<feature type="signal peptide" evidence="2">
    <location>
        <begin position="1"/>
        <end position="15"/>
    </location>
</feature>
<evidence type="ECO:0000256" key="2">
    <source>
        <dbReference type="SAM" id="SignalP"/>
    </source>
</evidence>
<proteinExistence type="predicted"/>
<feature type="region of interest" description="Disordered" evidence="1">
    <location>
        <begin position="58"/>
        <end position="90"/>
    </location>
</feature>
<dbReference type="Proteomes" id="UP001355206">
    <property type="component" value="Unassembled WGS sequence"/>
</dbReference>
<feature type="chain" id="PRO_5046827269" evidence="2">
    <location>
        <begin position="16"/>
        <end position="145"/>
    </location>
</feature>
<accession>A0ABU7TQX3</accession>
<reference evidence="3 4" key="1">
    <citation type="journal article" date="2012" name="Genet. Mol. Biol.">
        <title>Analysis of 16S rRNA and mxaF genes revealing insights into Methylobacterium niche-specific plant association.</title>
        <authorList>
            <person name="Dourado M.N."/>
            <person name="Andreote F.D."/>
            <person name="Dini-Andreote F."/>
            <person name="Conti R."/>
            <person name="Araujo J.M."/>
            <person name="Araujo W.L."/>
        </authorList>
    </citation>
    <scope>NUCLEOTIDE SEQUENCE [LARGE SCALE GENOMIC DNA]</scope>
    <source>
        <strain evidence="3 4">TC3-10</strain>
    </source>
</reference>
<evidence type="ECO:0000256" key="1">
    <source>
        <dbReference type="SAM" id="MobiDB-lite"/>
    </source>
</evidence>
<protein>
    <submittedName>
        <fullName evidence="3">Uncharacterized protein</fullName>
    </submittedName>
</protein>
<keyword evidence="4" id="KW-1185">Reference proteome</keyword>